<protein>
    <submittedName>
        <fullName evidence="7">Uncharacterized protein</fullName>
    </submittedName>
</protein>
<keyword evidence="5 6" id="KW-0472">Membrane</keyword>
<proteinExistence type="predicted"/>
<dbReference type="AlphaFoldDB" id="T1D727"/>
<keyword evidence="4 6" id="KW-1133">Transmembrane helix</keyword>
<evidence type="ECO:0000256" key="4">
    <source>
        <dbReference type="ARBA" id="ARBA00022989"/>
    </source>
</evidence>
<dbReference type="EMBL" id="AUZY01000833">
    <property type="protein sequence ID" value="EQD77254.1"/>
    <property type="molecule type" value="Genomic_DNA"/>
</dbReference>
<keyword evidence="3 6" id="KW-0812">Transmembrane</keyword>
<evidence type="ECO:0000256" key="6">
    <source>
        <dbReference type="SAM" id="Phobius"/>
    </source>
</evidence>
<comment type="subcellular location">
    <subcellularLocation>
        <location evidence="1">Cell membrane</location>
        <topology evidence="1">Multi-pass membrane protein</topology>
    </subcellularLocation>
</comment>
<comment type="caution">
    <text evidence="7">The sequence shown here is derived from an EMBL/GenBank/DDBJ whole genome shotgun (WGS) entry which is preliminary data.</text>
</comment>
<sequence>SLRPLFLIVGVLILTLTALLWTQLNGRVFEMMSRSIRSIVTGSRQADWSRGPLALKEDLHYLYTLFPTMWFTFFWQAISLFSGALGIWYILILMHSPVSFIFALLLQGLGRATRSYGFLVPSGWGLQEGVFALLAPLAGLTPALGLALSLITRLRDILFALPFLISWHWHTPRHASFQNPGI</sequence>
<reference evidence="7" key="1">
    <citation type="submission" date="2013-08" db="EMBL/GenBank/DDBJ databases">
        <authorList>
            <person name="Mendez C."/>
            <person name="Richter M."/>
            <person name="Ferrer M."/>
            <person name="Sanchez J."/>
        </authorList>
    </citation>
    <scope>NUCLEOTIDE SEQUENCE</scope>
</reference>
<gene>
    <name evidence="7" type="ORF">B1B_01163</name>
</gene>
<feature type="transmembrane region" description="Helical" evidence="6">
    <location>
        <begin position="130"/>
        <end position="151"/>
    </location>
</feature>
<dbReference type="Pfam" id="PF03706">
    <property type="entry name" value="LPG_synthase_TM"/>
    <property type="match status" value="1"/>
</dbReference>
<feature type="non-terminal residue" evidence="7">
    <location>
        <position position="1"/>
    </location>
</feature>
<evidence type="ECO:0000256" key="2">
    <source>
        <dbReference type="ARBA" id="ARBA00022475"/>
    </source>
</evidence>
<name>T1D727_9ZZZZ</name>
<dbReference type="InterPro" id="IPR022791">
    <property type="entry name" value="L-PG_synthase/AglD"/>
</dbReference>
<dbReference type="GO" id="GO:0005886">
    <property type="term" value="C:plasma membrane"/>
    <property type="evidence" value="ECO:0007669"/>
    <property type="project" value="UniProtKB-SubCell"/>
</dbReference>
<keyword evidence="2" id="KW-1003">Cell membrane</keyword>
<feature type="transmembrane region" description="Helical" evidence="6">
    <location>
        <begin position="62"/>
        <end position="81"/>
    </location>
</feature>
<evidence type="ECO:0000256" key="3">
    <source>
        <dbReference type="ARBA" id="ARBA00022692"/>
    </source>
</evidence>
<accession>T1D727</accession>
<feature type="transmembrane region" description="Helical" evidence="6">
    <location>
        <begin position="88"/>
        <end position="110"/>
    </location>
</feature>
<reference evidence="7" key="2">
    <citation type="journal article" date="2014" name="ISME J.">
        <title>Microbial stratification in low pH oxic and suboxic macroscopic growths along an acid mine drainage.</title>
        <authorList>
            <person name="Mendez-Garcia C."/>
            <person name="Mesa V."/>
            <person name="Sprenger R.R."/>
            <person name="Richter M."/>
            <person name="Diez M.S."/>
            <person name="Solano J."/>
            <person name="Bargiela R."/>
            <person name="Golyshina O.V."/>
            <person name="Manteca A."/>
            <person name="Ramos J.L."/>
            <person name="Gallego J.R."/>
            <person name="Llorente I."/>
            <person name="Martins Dos Santos V.A."/>
            <person name="Jensen O.N."/>
            <person name="Pelaez A.I."/>
            <person name="Sanchez J."/>
            <person name="Ferrer M."/>
        </authorList>
    </citation>
    <scope>NUCLEOTIDE SEQUENCE</scope>
</reference>
<evidence type="ECO:0000313" key="7">
    <source>
        <dbReference type="EMBL" id="EQD77254.1"/>
    </source>
</evidence>
<organism evidence="7">
    <name type="scientific">mine drainage metagenome</name>
    <dbReference type="NCBI Taxonomy" id="410659"/>
    <lineage>
        <taxon>unclassified sequences</taxon>
        <taxon>metagenomes</taxon>
        <taxon>ecological metagenomes</taxon>
    </lineage>
</organism>
<evidence type="ECO:0000256" key="5">
    <source>
        <dbReference type="ARBA" id="ARBA00023136"/>
    </source>
</evidence>
<evidence type="ECO:0000256" key="1">
    <source>
        <dbReference type="ARBA" id="ARBA00004651"/>
    </source>
</evidence>